<gene>
    <name evidence="7" type="primary">dinF</name>
    <name evidence="7" type="ORF">GCM10007876_34270</name>
</gene>
<dbReference type="EMBL" id="BSNM01000016">
    <property type="protein sequence ID" value="GLQ32948.1"/>
    <property type="molecule type" value="Genomic_DNA"/>
</dbReference>
<comment type="caution">
    <text evidence="7">The sequence shown here is derived from an EMBL/GenBank/DDBJ whole genome shotgun (WGS) entry which is preliminary data.</text>
</comment>
<sequence length="442" mass="48401">MMLSNITVPLLGLVDTAVLGHLDNASYLAGVALSSTLFTSVFWLFGFLRMGTCGMTAQAVGQRNTIRILQLLLSSSWFAIATGALLILLQSLWIPFGLELLSGQATADVHLSQALQQDQQQVVNHAMLYADWRILGAPFVLLNYGIIGWFVGRQNTKVPLVMLISANLINILLDLVLVLYLGMGVEGVAIATLAADVSSVSIGLGFILNRYSSEFPLLSGWLPNWIVIKEMIQVNRYIFVRTGTLLLTFALFTSQGARLGETYLAANAVLLTFLLLISSALDGFAHGAEALVGEACGKRDHPYVMKVIKVSLLWSGASAILLFMAFGVGGDALIHLLTDLEAIQTLAHDYLLWLVFMPLIGTWCYTFDGVFIGATKVRAMQNVMLISTCGVFIPMLIIIDYADLPVEQANHGLWLGMMLFMFSRSLGMGLISGHYSKHRRWF</sequence>
<feature type="transmembrane region" description="Helical" evidence="6">
    <location>
        <begin position="307"/>
        <end position="330"/>
    </location>
</feature>
<feature type="transmembrane region" description="Helical" evidence="6">
    <location>
        <begin position="132"/>
        <end position="151"/>
    </location>
</feature>
<evidence type="ECO:0000256" key="5">
    <source>
        <dbReference type="ARBA" id="ARBA00023136"/>
    </source>
</evidence>
<evidence type="ECO:0000313" key="8">
    <source>
        <dbReference type="Proteomes" id="UP001161389"/>
    </source>
</evidence>
<dbReference type="AlphaFoldDB" id="A0AA37SDA6"/>
<keyword evidence="3 6" id="KW-0812">Transmembrane</keyword>
<comment type="subcellular location">
    <subcellularLocation>
        <location evidence="1">Membrane</location>
        <topology evidence="1">Multi-pass membrane protein</topology>
    </subcellularLocation>
</comment>
<dbReference type="PANTHER" id="PTHR42893">
    <property type="entry name" value="PROTEIN DETOXIFICATION 44, CHLOROPLASTIC-RELATED"/>
    <property type="match status" value="1"/>
</dbReference>
<feature type="transmembrane region" description="Helical" evidence="6">
    <location>
        <begin position="383"/>
        <end position="402"/>
    </location>
</feature>
<dbReference type="InterPro" id="IPR002528">
    <property type="entry name" value="MATE_fam"/>
</dbReference>
<feature type="transmembrane region" description="Helical" evidence="6">
    <location>
        <begin position="68"/>
        <end position="93"/>
    </location>
</feature>
<evidence type="ECO:0000256" key="3">
    <source>
        <dbReference type="ARBA" id="ARBA00022692"/>
    </source>
</evidence>
<reference evidence="7" key="1">
    <citation type="journal article" date="2014" name="Int. J. Syst. Evol. Microbiol.">
        <title>Complete genome sequence of Corynebacterium casei LMG S-19264T (=DSM 44701T), isolated from a smear-ripened cheese.</title>
        <authorList>
            <consortium name="US DOE Joint Genome Institute (JGI-PGF)"/>
            <person name="Walter F."/>
            <person name="Albersmeier A."/>
            <person name="Kalinowski J."/>
            <person name="Ruckert C."/>
        </authorList>
    </citation>
    <scope>NUCLEOTIDE SEQUENCE</scope>
    <source>
        <strain evidence="7">NBRC 110071</strain>
    </source>
</reference>
<name>A0AA37SDA6_9GAMM</name>
<feature type="transmembrane region" description="Helical" evidence="6">
    <location>
        <begin position="238"/>
        <end position="257"/>
    </location>
</feature>
<dbReference type="GO" id="GO:0042910">
    <property type="term" value="F:xenobiotic transmembrane transporter activity"/>
    <property type="evidence" value="ECO:0007669"/>
    <property type="project" value="InterPro"/>
</dbReference>
<proteinExistence type="inferred from homology"/>
<evidence type="ECO:0000256" key="1">
    <source>
        <dbReference type="ARBA" id="ARBA00004141"/>
    </source>
</evidence>
<dbReference type="CDD" id="cd13136">
    <property type="entry name" value="MATE_DinF_like"/>
    <property type="match status" value="1"/>
</dbReference>
<dbReference type="GO" id="GO:0015297">
    <property type="term" value="F:antiporter activity"/>
    <property type="evidence" value="ECO:0007669"/>
    <property type="project" value="InterPro"/>
</dbReference>
<dbReference type="InterPro" id="IPR044644">
    <property type="entry name" value="DinF-like"/>
</dbReference>
<evidence type="ECO:0000256" key="2">
    <source>
        <dbReference type="ARBA" id="ARBA00010199"/>
    </source>
</evidence>
<dbReference type="Pfam" id="PF01554">
    <property type="entry name" value="MatE"/>
    <property type="match status" value="2"/>
</dbReference>
<dbReference type="GO" id="GO:0005886">
    <property type="term" value="C:plasma membrane"/>
    <property type="evidence" value="ECO:0007669"/>
    <property type="project" value="TreeGrafter"/>
</dbReference>
<evidence type="ECO:0000313" key="7">
    <source>
        <dbReference type="EMBL" id="GLQ32948.1"/>
    </source>
</evidence>
<feature type="transmembrane region" description="Helical" evidence="6">
    <location>
        <begin position="26"/>
        <end position="48"/>
    </location>
</feature>
<feature type="transmembrane region" description="Helical" evidence="6">
    <location>
        <begin position="187"/>
        <end position="208"/>
    </location>
</feature>
<evidence type="ECO:0000256" key="6">
    <source>
        <dbReference type="SAM" id="Phobius"/>
    </source>
</evidence>
<dbReference type="NCBIfam" id="TIGR00797">
    <property type="entry name" value="matE"/>
    <property type="match status" value="1"/>
</dbReference>
<feature type="transmembrane region" description="Helical" evidence="6">
    <location>
        <begin position="158"/>
        <end position="181"/>
    </location>
</feature>
<organism evidence="7 8">
    <name type="scientific">Litoribrevibacter albus</name>
    <dbReference type="NCBI Taxonomy" id="1473156"/>
    <lineage>
        <taxon>Bacteria</taxon>
        <taxon>Pseudomonadati</taxon>
        <taxon>Pseudomonadota</taxon>
        <taxon>Gammaproteobacteria</taxon>
        <taxon>Oceanospirillales</taxon>
        <taxon>Oceanospirillaceae</taxon>
        <taxon>Litoribrevibacter</taxon>
    </lineage>
</organism>
<protein>
    <submittedName>
        <fullName evidence="7">MATE family efflux transporter</fullName>
    </submittedName>
</protein>
<feature type="transmembrane region" description="Helical" evidence="6">
    <location>
        <begin position="350"/>
        <end position="371"/>
    </location>
</feature>
<evidence type="ECO:0000256" key="4">
    <source>
        <dbReference type="ARBA" id="ARBA00022989"/>
    </source>
</evidence>
<feature type="transmembrane region" description="Helical" evidence="6">
    <location>
        <begin position="414"/>
        <end position="435"/>
    </location>
</feature>
<keyword evidence="5 6" id="KW-0472">Membrane</keyword>
<comment type="similarity">
    <text evidence="2">Belongs to the multi antimicrobial extrusion (MATE) (TC 2.A.66.1) family.</text>
</comment>
<accession>A0AA37SDA6</accession>
<keyword evidence="8" id="KW-1185">Reference proteome</keyword>
<keyword evidence="4 6" id="KW-1133">Transmembrane helix</keyword>
<feature type="transmembrane region" description="Helical" evidence="6">
    <location>
        <begin position="263"/>
        <end position="281"/>
    </location>
</feature>
<dbReference type="PANTHER" id="PTHR42893:SF46">
    <property type="entry name" value="PROTEIN DETOXIFICATION 44, CHLOROPLASTIC"/>
    <property type="match status" value="1"/>
</dbReference>
<reference evidence="7" key="2">
    <citation type="submission" date="2023-01" db="EMBL/GenBank/DDBJ databases">
        <title>Draft genome sequence of Litoribrevibacter albus strain NBRC 110071.</title>
        <authorList>
            <person name="Sun Q."/>
            <person name="Mori K."/>
        </authorList>
    </citation>
    <scope>NUCLEOTIDE SEQUENCE</scope>
    <source>
        <strain evidence="7">NBRC 110071</strain>
    </source>
</reference>
<dbReference type="Proteomes" id="UP001161389">
    <property type="component" value="Unassembled WGS sequence"/>
</dbReference>